<feature type="domain" description="Heterokaryon incompatibility" evidence="1">
    <location>
        <begin position="23"/>
        <end position="164"/>
    </location>
</feature>
<dbReference type="EMBL" id="JAHCVI010000001">
    <property type="protein sequence ID" value="KAG7294174.1"/>
    <property type="molecule type" value="Genomic_DNA"/>
</dbReference>
<gene>
    <name evidence="3" type="ORF">NEMBOFW57_004244</name>
</gene>
<dbReference type="InterPro" id="IPR010730">
    <property type="entry name" value="HET"/>
</dbReference>
<evidence type="ECO:0000313" key="4">
    <source>
        <dbReference type="Proteomes" id="UP001197093"/>
    </source>
</evidence>
<accession>A0AAD4F7K7</accession>
<dbReference type="PANTHER" id="PTHR10622:SF12">
    <property type="entry name" value="HET DOMAIN-CONTAINING PROTEIN"/>
    <property type="match status" value="1"/>
</dbReference>
<reference evidence="3" key="1">
    <citation type="submission" date="2023-02" db="EMBL/GenBank/DDBJ databases">
        <authorList>
            <person name="Palmer J.M."/>
        </authorList>
    </citation>
    <scope>NUCLEOTIDE SEQUENCE</scope>
    <source>
        <strain evidence="3">FW57</strain>
    </source>
</reference>
<evidence type="ECO:0000259" key="2">
    <source>
        <dbReference type="Pfam" id="PF26640"/>
    </source>
</evidence>
<dbReference type="AlphaFoldDB" id="A0AAD4F7K7"/>
<evidence type="ECO:0000313" key="3">
    <source>
        <dbReference type="EMBL" id="KAG7294174.1"/>
    </source>
</evidence>
<dbReference type="Pfam" id="PF06985">
    <property type="entry name" value="HET"/>
    <property type="match status" value="1"/>
</dbReference>
<dbReference type="Proteomes" id="UP001197093">
    <property type="component" value="Unassembled WGS sequence"/>
</dbReference>
<keyword evidence="4" id="KW-1185">Reference proteome</keyword>
<dbReference type="Pfam" id="PF26640">
    <property type="entry name" value="DUF8212"/>
    <property type="match status" value="1"/>
</dbReference>
<evidence type="ECO:0008006" key="5">
    <source>
        <dbReference type="Google" id="ProtNLM"/>
    </source>
</evidence>
<dbReference type="InterPro" id="IPR058525">
    <property type="entry name" value="DUF8212"/>
</dbReference>
<feature type="domain" description="DUF8212" evidence="2">
    <location>
        <begin position="252"/>
        <end position="280"/>
    </location>
</feature>
<dbReference type="PANTHER" id="PTHR10622">
    <property type="entry name" value="HET DOMAIN-CONTAINING PROTEIN"/>
    <property type="match status" value="1"/>
</dbReference>
<comment type="caution">
    <text evidence="3">The sequence shown here is derived from an EMBL/GenBank/DDBJ whole genome shotgun (WGS) entry which is preliminary data.</text>
</comment>
<name>A0AAD4F7K7_9PEZI</name>
<proteinExistence type="predicted"/>
<organism evidence="3 4">
    <name type="scientific">Staphylotrichum longicolle</name>
    <dbReference type="NCBI Taxonomy" id="669026"/>
    <lineage>
        <taxon>Eukaryota</taxon>
        <taxon>Fungi</taxon>
        <taxon>Dikarya</taxon>
        <taxon>Ascomycota</taxon>
        <taxon>Pezizomycotina</taxon>
        <taxon>Sordariomycetes</taxon>
        <taxon>Sordariomycetidae</taxon>
        <taxon>Sordariales</taxon>
        <taxon>Chaetomiaceae</taxon>
        <taxon>Staphylotrichum</taxon>
    </lineage>
</organism>
<protein>
    <recommendedName>
        <fullName evidence="5">HET-domain-containing protein</fullName>
    </recommendedName>
</protein>
<evidence type="ECO:0000259" key="1">
    <source>
        <dbReference type="Pfam" id="PF06985"/>
    </source>
</evidence>
<sequence>MRLINTRTFELTQFDNPASIPPYAILSHTWSEDRDGEVTFQQFTTLSHETLAQGASKQGFTKIQQTCRLARERDLGWAWVDTCCIDKTSSAELTEAINSMWRWYVGAEVCFAFLADLELEGKTVVIEAQDEKTKGGTLRMAASVGVVTGLGRCRWFTRGWTLQELIVPRRLEFYNKDWEFCGEKSSMRMVLSRITSIRPEVFRRTNLVPTLSVAERMSWAATRQTRHTEDTAYCLLGIFGVNMPLLYGEGEKAFARLQEEIIKESNDMSLFAWRMTPEQSARQTHWGIFAPSPREFAECDGIDALVDPMHRNECAITSKGLRVTPVPGGLQGVASRL</sequence>